<dbReference type="AlphaFoldDB" id="A0A645FMW2"/>
<name>A0A645FMW2_9ZZZZ</name>
<protein>
    <submittedName>
        <fullName evidence="1">Uncharacterized protein</fullName>
    </submittedName>
</protein>
<dbReference type="EMBL" id="VSSQ01062596">
    <property type="protein sequence ID" value="MPN15741.1"/>
    <property type="molecule type" value="Genomic_DNA"/>
</dbReference>
<sequence length="266" mass="32168">MFDFEKYIAFEVLNKPEDTHYINYFGEEKIKNEKSKRIRYTQNGYNQFLKYRKAFYDYIYKSRKEALTQTMFDDILLKGVIDDIQHDEYKHDTKINTKRIPILNKINIWFSLYNYFNDSNQNKREDMITKIERHRNVIDAIISDETKLLSSDDEFAYASGHCIRYLFSKSETKDKSYNRLEAFLQKTDSRLFQKAIANFFAMYKHKNMTDKFGRVFSQVMNYETEANMKDFLPEFLSGFFDYNKLFSVNEQEEIDKDEITEQENEN</sequence>
<reference evidence="1" key="1">
    <citation type="submission" date="2019-08" db="EMBL/GenBank/DDBJ databases">
        <authorList>
            <person name="Kucharzyk K."/>
            <person name="Murdoch R.W."/>
            <person name="Higgins S."/>
            <person name="Loffler F."/>
        </authorList>
    </citation>
    <scope>NUCLEOTIDE SEQUENCE</scope>
</reference>
<organism evidence="1">
    <name type="scientific">bioreactor metagenome</name>
    <dbReference type="NCBI Taxonomy" id="1076179"/>
    <lineage>
        <taxon>unclassified sequences</taxon>
        <taxon>metagenomes</taxon>
        <taxon>ecological metagenomes</taxon>
    </lineage>
</organism>
<comment type="caution">
    <text evidence="1">The sequence shown here is derived from an EMBL/GenBank/DDBJ whole genome shotgun (WGS) entry which is preliminary data.</text>
</comment>
<accession>A0A645FMW2</accession>
<gene>
    <name evidence="1" type="ORF">SDC9_163076</name>
</gene>
<proteinExistence type="predicted"/>
<evidence type="ECO:0000313" key="1">
    <source>
        <dbReference type="EMBL" id="MPN15741.1"/>
    </source>
</evidence>